<evidence type="ECO:0000313" key="2">
    <source>
        <dbReference type="Proteomes" id="UP001597100"/>
    </source>
</evidence>
<accession>A0ABW3IB54</accession>
<name>A0ABW3IB54_9FLAO</name>
<evidence type="ECO:0000313" key="1">
    <source>
        <dbReference type="EMBL" id="MFD0975277.1"/>
    </source>
</evidence>
<reference evidence="2" key="1">
    <citation type="journal article" date="2019" name="Int. J. Syst. Evol. Microbiol.">
        <title>The Global Catalogue of Microorganisms (GCM) 10K type strain sequencing project: providing services to taxonomists for standard genome sequencing and annotation.</title>
        <authorList>
            <consortium name="The Broad Institute Genomics Platform"/>
            <consortium name="The Broad Institute Genome Sequencing Center for Infectious Disease"/>
            <person name="Wu L."/>
            <person name="Ma J."/>
        </authorList>
    </citation>
    <scope>NUCLEOTIDE SEQUENCE [LARGE SCALE GENOMIC DNA]</scope>
    <source>
        <strain evidence="2">CCUG 60898</strain>
    </source>
</reference>
<keyword evidence="2" id="KW-1185">Reference proteome</keyword>
<dbReference type="RefSeq" id="WP_380736288.1">
    <property type="nucleotide sequence ID" value="NZ_JBHTJP010000002.1"/>
</dbReference>
<organism evidence="1 2">
    <name type="scientific">Salinimicrobium gaetbulicola</name>
    <dbReference type="NCBI Taxonomy" id="999702"/>
    <lineage>
        <taxon>Bacteria</taxon>
        <taxon>Pseudomonadati</taxon>
        <taxon>Bacteroidota</taxon>
        <taxon>Flavobacteriia</taxon>
        <taxon>Flavobacteriales</taxon>
        <taxon>Flavobacteriaceae</taxon>
        <taxon>Salinimicrobium</taxon>
    </lineage>
</organism>
<comment type="caution">
    <text evidence="1">The sequence shown here is derived from an EMBL/GenBank/DDBJ whole genome shotgun (WGS) entry which is preliminary data.</text>
</comment>
<dbReference type="Proteomes" id="UP001597100">
    <property type="component" value="Unassembled WGS sequence"/>
</dbReference>
<proteinExistence type="predicted"/>
<gene>
    <name evidence="1" type="ORF">ACFQ1G_00595</name>
</gene>
<sequence>MQDEYFGNYYFEDGFLMLDEKGGIYDKDLPDSSIHRAERKLYKVEIKDDKLVHLFMSDWNNGKWVRSNFEFNEAYIYRKVN</sequence>
<dbReference type="EMBL" id="JBHTJP010000002">
    <property type="protein sequence ID" value="MFD0975277.1"/>
    <property type="molecule type" value="Genomic_DNA"/>
</dbReference>
<protein>
    <submittedName>
        <fullName evidence="1">Uncharacterized protein</fullName>
    </submittedName>
</protein>